<organism evidence="1 2">
    <name type="scientific">Coniochaeta ligniaria NRRL 30616</name>
    <dbReference type="NCBI Taxonomy" id="1408157"/>
    <lineage>
        <taxon>Eukaryota</taxon>
        <taxon>Fungi</taxon>
        <taxon>Dikarya</taxon>
        <taxon>Ascomycota</taxon>
        <taxon>Pezizomycotina</taxon>
        <taxon>Sordariomycetes</taxon>
        <taxon>Sordariomycetidae</taxon>
        <taxon>Coniochaetales</taxon>
        <taxon>Coniochaetaceae</taxon>
        <taxon>Coniochaeta</taxon>
    </lineage>
</organism>
<dbReference type="InParanoid" id="A0A1J7JK40"/>
<proteinExistence type="predicted"/>
<gene>
    <name evidence="1" type="ORF">CONLIGDRAFT_646231</name>
</gene>
<name>A0A1J7JK40_9PEZI</name>
<reference evidence="1 2" key="1">
    <citation type="submission" date="2016-10" db="EMBL/GenBank/DDBJ databases">
        <title>Draft genome sequence of Coniochaeta ligniaria NRRL30616, a lignocellulolytic fungus for bioabatement of inhibitors in plant biomass hydrolysates.</title>
        <authorList>
            <consortium name="DOE Joint Genome Institute"/>
            <person name="Jimenez D.J."/>
            <person name="Hector R.E."/>
            <person name="Riley R."/>
            <person name="Sun H."/>
            <person name="Grigoriev I.V."/>
            <person name="Van Elsas J.D."/>
            <person name="Nichols N.N."/>
        </authorList>
    </citation>
    <scope>NUCLEOTIDE SEQUENCE [LARGE SCALE GENOMIC DNA]</scope>
    <source>
        <strain evidence="1 2">NRRL 30616</strain>
    </source>
</reference>
<evidence type="ECO:0000313" key="2">
    <source>
        <dbReference type="Proteomes" id="UP000182658"/>
    </source>
</evidence>
<evidence type="ECO:0000313" key="1">
    <source>
        <dbReference type="EMBL" id="OIW28026.1"/>
    </source>
</evidence>
<dbReference type="EMBL" id="KV875099">
    <property type="protein sequence ID" value="OIW28026.1"/>
    <property type="molecule type" value="Genomic_DNA"/>
</dbReference>
<keyword evidence="2" id="KW-1185">Reference proteome</keyword>
<dbReference type="Proteomes" id="UP000182658">
    <property type="component" value="Unassembled WGS sequence"/>
</dbReference>
<protein>
    <submittedName>
        <fullName evidence="1">Uncharacterized protein</fullName>
    </submittedName>
</protein>
<dbReference type="AlphaFoldDB" id="A0A1J7JK40"/>
<sequence length="176" mass="19514">MRGMVLELPDYVRPTIWRAVMGDTASELRYSWACATPETIGLLYEFCPRLIPLGMANVSKRSRSPGDLSSSIEAWLLVASAQRGGTTQHLPFAEALYLYFALLHRHRAYPKAMRQPDVDVCKAPVDRILEAPSGTPQPDVESRSHLCCVGPEWLGHKPISVAAPPITRIMLTDVDT</sequence>
<accession>A0A1J7JK40</accession>